<evidence type="ECO:0000313" key="2">
    <source>
        <dbReference type="EMBL" id="ADV33796.1"/>
    </source>
</evidence>
<dbReference type="RefSeq" id="WP_013516721.1">
    <property type="nucleotide sequence ID" value="NC_014909.2"/>
</dbReference>
<dbReference type="STRING" id="859654.BVAF_403"/>
<proteinExistence type="predicted"/>
<organism evidence="2 3">
    <name type="scientific">Blochmanniella vafra (strain BVAF)</name>
    <dbReference type="NCBI Taxonomy" id="859654"/>
    <lineage>
        <taxon>Bacteria</taxon>
        <taxon>Pseudomonadati</taxon>
        <taxon>Pseudomonadota</taxon>
        <taxon>Gammaproteobacteria</taxon>
        <taxon>Enterobacterales</taxon>
        <taxon>Enterobacteriaceae</taxon>
        <taxon>ant endosymbionts</taxon>
        <taxon>Candidatus Blochmanniella</taxon>
    </lineage>
</organism>
<dbReference type="OrthoDB" id="9811073at2"/>
<gene>
    <name evidence="2" type="primary">holB</name>
    <name evidence="2" type="ordered locus">BVAF_403</name>
</gene>
<dbReference type="GO" id="GO:0003677">
    <property type="term" value="F:DNA binding"/>
    <property type="evidence" value="ECO:0007669"/>
    <property type="project" value="InterPro"/>
</dbReference>
<dbReference type="GO" id="GO:0006260">
    <property type="term" value="P:DNA replication"/>
    <property type="evidence" value="ECO:0007669"/>
    <property type="project" value="InterPro"/>
</dbReference>
<dbReference type="KEGG" id="bva:BVAF_403"/>
<dbReference type="AlphaFoldDB" id="E8Q6A2"/>
<dbReference type="InterPro" id="IPR027417">
    <property type="entry name" value="P-loop_NTPase"/>
</dbReference>
<accession>E8Q6A2</accession>
<sequence length="342" mass="41183">MKIQWYPWLKTIYYRILHSYCINKGHHAMLFSSKWDNGEDRLIEFLARWLICENPINMEYCDVCHHCYLMNIEQYPNYYQLCLQNHAPTINTDLIKICINSIYEHTIYNKVRVVFIKYIEYLNAESVNLLLKIIEEPPINTYFFLKTREYMYIPATIRSRCMRWFILSPPEHIGLKWIKTQEEGGNNDNVSIRTALRLNYGSPILAKFMLKSSDMWNYRLGLYDILKNVCKNKSYLQLLSLLNSKKYMNVSVCWLITVLLDALKYKQGIQEDFFINLDQLKLIYIVSMQWSVFALHEQLKQWLILFHYFQKFDSINHELLLTCRLLHWEQNLVETCSQLWSI</sequence>
<evidence type="ECO:0000259" key="1">
    <source>
        <dbReference type="Pfam" id="PF09115"/>
    </source>
</evidence>
<evidence type="ECO:0000313" key="3">
    <source>
        <dbReference type="Proteomes" id="UP000007464"/>
    </source>
</evidence>
<dbReference type="InterPro" id="IPR015199">
    <property type="entry name" value="DNA_pol_III_delta_C"/>
</dbReference>
<name>E8Q6A2_BLOVB</name>
<feature type="domain" description="DNA polymerase III delta subunit C-terminal" evidence="1">
    <location>
        <begin position="214"/>
        <end position="330"/>
    </location>
</feature>
<dbReference type="Gene3D" id="1.20.272.10">
    <property type="match status" value="1"/>
</dbReference>
<keyword evidence="3" id="KW-1185">Reference proteome</keyword>
<dbReference type="GO" id="GO:0003887">
    <property type="term" value="F:DNA-directed DNA polymerase activity"/>
    <property type="evidence" value="ECO:0007669"/>
    <property type="project" value="InterPro"/>
</dbReference>
<dbReference type="SUPFAM" id="SSF52540">
    <property type="entry name" value="P-loop containing nucleoside triphosphate hydrolases"/>
    <property type="match status" value="1"/>
</dbReference>
<dbReference type="HOGENOM" id="CLU_006229_4_3_6"/>
<dbReference type="InterPro" id="IPR008921">
    <property type="entry name" value="DNA_pol3_clamp-load_cplx_C"/>
</dbReference>
<dbReference type="Gene3D" id="3.40.50.300">
    <property type="entry name" value="P-loop containing nucleotide triphosphate hydrolases"/>
    <property type="match status" value="1"/>
</dbReference>
<dbReference type="Proteomes" id="UP000007464">
    <property type="component" value="Chromosome"/>
</dbReference>
<dbReference type="Pfam" id="PF13177">
    <property type="entry name" value="DNA_pol3_delta2"/>
    <property type="match status" value="1"/>
</dbReference>
<dbReference type="EMBL" id="CP002189">
    <property type="protein sequence ID" value="ADV33796.1"/>
    <property type="molecule type" value="Genomic_DNA"/>
</dbReference>
<dbReference type="GO" id="GO:0009360">
    <property type="term" value="C:DNA polymerase III complex"/>
    <property type="evidence" value="ECO:0007669"/>
    <property type="project" value="InterPro"/>
</dbReference>
<dbReference type="SUPFAM" id="SSF48019">
    <property type="entry name" value="post-AAA+ oligomerization domain-like"/>
    <property type="match status" value="1"/>
</dbReference>
<dbReference type="Pfam" id="PF09115">
    <property type="entry name" value="DNApol3-delta_C"/>
    <property type="match status" value="1"/>
</dbReference>
<protein>
    <submittedName>
        <fullName evidence="2">DNA polymerase III subunit delta</fullName>
    </submittedName>
</protein>
<reference evidence="2 3" key="1">
    <citation type="journal article" date="2010" name="BMC Genomics">
        <title>Unprecedented loss of ammonia assimilation capability in a urease-encoding bacterial mutualist.</title>
        <authorList>
            <person name="Williams L.E."/>
            <person name="Wernegreen J.J."/>
        </authorList>
    </citation>
    <scope>NUCLEOTIDE SEQUENCE [LARGE SCALE GENOMIC DNA]</scope>
    <source>
        <strain evidence="2 3">BVAF</strain>
    </source>
</reference>